<dbReference type="Proteomes" id="UP000224401">
    <property type="component" value="Segment"/>
</dbReference>
<accession>A0A1V0DYA2</accession>
<dbReference type="Pfam" id="PF20557">
    <property type="entry name" value="DnaT_2"/>
    <property type="match status" value="1"/>
</dbReference>
<dbReference type="OrthoDB" id="18254at10239"/>
<reference evidence="2 3" key="1">
    <citation type="submission" date="2017-02" db="EMBL/GenBank/DDBJ databases">
        <title>A novel roseosiphophage isolated from the oligotrophic South China Sea.</title>
        <authorList>
            <person name="Yang Y."/>
            <person name="Cai L."/>
            <person name="Zhang R."/>
        </authorList>
    </citation>
    <scope>NUCLEOTIDE SEQUENCE [LARGE SCALE GENOMIC DNA]</scope>
</reference>
<organism evidence="2 3">
    <name type="scientific">Dinoroseobacter phage vB_DshS-R5C</name>
    <dbReference type="NCBI Taxonomy" id="1965368"/>
    <lineage>
        <taxon>Viruses</taxon>
        <taxon>Duplodnaviria</taxon>
        <taxon>Heunggongvirae</taxon>
        <taxon>Uroviricota</taxon>
        <taxon>Caudoviricetes</taxon>
        <taxon>Nanhaivirus</taxon>
        <taxon>Nanhaivirus D5C</taxon>
    </lineage>
</organism>
<evidence type="ECO:0000313" key="2">
    <source>
        <dbReference type="EMBL" id="ARB06110.1"/>
    </source>
</evidence>
<dbReference type="EMBL" id="KY606587">
    <property type="protein sequence ID" value="ARB06110.1"/>
    <property type="molecule type" value="Genomic_DNA"/>
</dbReference>
<keyword evidence="3" id="KW-1185">Reference proteome</keyword>
<sequence>MTLTVGTDAYDTLANVRAYWAARDATASAAWIALADADAELLIRKATDYVDRNFSYIGDKATAAQRLKWPRKFAEVEGFLLDSATIPWQVQEATAIIAELYRLGTFDMEGIITDDAAAISMQKVDVITVQYDTTKRLQGKDVPSHVYALLRPLTLGTGGLKRA</sequence>
<gene>
    <name evidence="2" type="ORF">vBDshSR5C_56</name>
</gene>
<evidence type="ECO:0000313" key="3">
    <source>
        <dbReference type="Proteomes" id="UP000224401"/>
    </source>
</evidence>
<name>A0A1V0DYA2_9CAUD</name>
<feature type="domain" description="Putative DnaT-like" evidence="1">
    <location>
        <begin position="4"/>
        <end position="158"/>
    </location>
</feature>
<evidence type="ECO:0000259" key="1">
    <source>
        <dbReference type="Pfam" id="PF20557"/>
    </source>
</evidence>
<dbReference type="InterPro" id="IPR046787">
    <property type="entry name" value="DnaT_2"/>
</dbReference>
<proteinExistence type="predicted"/>
<protein>
    <submittedName>
        <fullName evidence="2">Putative minor tail protein</fullName>
    </submittedName>
</protein>